<name>A0A8J4TJX9_CLAMG</name>
<dbReference type="SMART" id="SM00423">
    <property type="entry name" value="PSI"/>
    <property type="match status" value="1"/>
</dbReference>
<feature type="region of interest" description="Disordered" evidence="4">
    <location>
        <begin position="600"/>
        <end position="729"/>
    </location>
</feature>
<comment type="caution">
    <text evidence="6">The sequence shown here is derived from an EMBL/GenBank/DDBJ whole genome shotgun (WGS) entry which is preliminary data.</text>
</comment>
<dbReference type="EMBL" id="QNUK01000541">
    <property type="protein sequence ID" value="KAF5891919.1"/>
    <property type="molecule type" value="Genomic_DNA"/>
</dbReference>
<dbReference type="GO" id="GO:0030424">
    <property type="term" value="C:axon"/>
    <property type="evidence" value="ECO:0007669"/>
    <property type="project" value="TreeGrafter"/>
</dbReference>
<dbReference type="OrthoDB" id="9988752at2759"/>
<dbReference type="AlphaFoldDB" id="A0A8J4TJX9"/>
<dbReference type="InterPro" id="IPR036352">
    <property type="entry name" value="Semap_dom_sf"/>
</dbReference>
<dbReference type="InterPro" id="IPR015943">
    <property type="entry name" value="WD40/YVTN_repeat-like_dom_sf"/>
</dbReference>
<evidence type="ECO:0000259" key="5">
    <source>
        <dbReference type="PROSITE" id="PS51004"/>
    </source>
</evidence>
<dbReference type="GO" id="GO:0098978">
    <property type="term" value="C:glutamatergic synapse"/>
    <property type="evidence" value="ECO:0007669"/>
    <property type="project" value="TreeGrafter"/>
</dbReference>
<feature type="non-terminal residue" evidence="6">
    <location>
        <position position="946"/>
    </location>
</feature>
<dbReference type="SMART" id="SM00630">
    <property type="entry name" value="Sema"/>
    <property type="match status" value="1"/>
</dbReference>
<accession>A0A8J4TJX9</accession>
<evidence type="ECO:0000256" key="2">
    <source>
        <dbReference type="ARBA" id="ARBA00023180"/>
    </source>
</evidence>
<dbReference type="GO" id="GO:0030335">
    <property type="term" value="P:positive regulation of cell migration"/>
    <property type="evidence" value="ECO:0007669"/>
    <property type="project" value="TreeGrafter"/>
</dbReference>
<feature type="region of interest" description="Disordered" evidence="4">
    <location>
        <begin position="532"/>
        <end position="558"/>
    </location>
</feature>
<dbReference type="GO" id="GO:0045499">
    <property type="term" value="F:chemorepellent activity"/>
    <property type="evidence" value="ECO:0007669"/>
    <property type="project" value="TreeGrafter"/>
</dbReference>
<proteinExistence type="predicted"/>
<dbReference type="PANTHER" id="PTHR11036:SF21">
    <property type="entry name" value="SEMA DOMAIN, IMMUNOGLOBULIN DOMAIN (IG), SHORT BASIC DOMAIN, SECRETED, (SEMAPHORIN) 3H ISOFORM 2 PRECURSOR"/>
    <property type="match status" value="1"/>
</dbReference>
<dbReference type="SUPFAM" id="SSF103575">
    <property type="entry name" value="Plexin repeat"/>
    <property type="match status" value="1"/>
</dbReference>
<dbReference type="GO" id="GO:0008045">
    <property type="term" value="P:motor neuron axon guidance"/>
    <property type="evidence" value="ECO:0007669"/>
    <property type="project" value="TreeGrafter"/>
</dbReference>
<dbReference type="GO" id="GO:0001755">
    <property type="term" value="P:neural crest cell migration"/>
    <property type="evidence" value="ECO:0007669"/>
    <property type="project" value="TreeGrafter"/>
</dbReference>
<dbReference type="GO" id="GO:0005615">
    <property type="term" value="C:extracellular space"/>
    <property type="evidence" value="ECO:0007669"/>
    <property type="project" value="TreeGrafter"/>
</dbReference>
<dbReference type="InterPro" id="IPR001627">
    <property type="entry name" value="Semap_dom"/>
</dbReference>
<dbReference type="InterPro" id="IPR046465">
    <property type="entry name" value="BORCS6_C"/>
</dbReference>
<sequence length="946" mass="105596">MVALQIYWPANPDRIQDCLMAGKDLQLECGNFLRVLEPYNQTHLYACGTGAFNPRCAYIPTRLFLMGEDQTLQYEQTESGKGKCPYDPHQKTATAMIDGELYAGITSDFMSRDSAFFRSLGERHVIRTEQYDPTWLQDAEFVRVAMMKESDNEEDDKVYLFFTEHAQEAEGPAGKVLYTRVARVCKNDIGGQRSLVNKWSTFQKARMICSVPGPDGLQTHFDQLQDIFIQHGKDEKHPLIYGIFTTTSDVLNGSAVCVYRMQDIIRAFKGNFYHREGPQYKWTEFTGRVPYPRPGTCPSSTYGSFRSTREYPDDVIFFSRTHPLLQEVVRPVDSRPLLIRVGVDYKLTRIVVDRVEAVDGQYDVLFIGTDSGLVLKSIHVPKDQGQSREVTLEQLQVFKHKSPVTTLTLSKKKWLFVGSAEGVSQLALYQCDLYGQVCAECCLARDPYCNWDGHACSPYIPVARRRNTRHVGDFRNQLSECVRQGADLEVQSEEKEIVVAVGNSTYLECLPNSHHATITWFKQIGENSLEQYEEATDRMDTPDSPEAHSWTTSNGSASQVQKCRDGVVCLEQGKQKETLSHHQSMDPACRQMHTNSAPHTNTLGCGDGLTHTDEHSQAVTKDSPYMETTNMPHTRPSDGWEGAEEKEVRNEHDERDVAEVEHSEEDQPVKQTNTEDSATSQTPPTEPVDCNSCDDGHLSASTPPDQAPPLVPAPPPSSVPPPVLPAPDDWPRPTHVMAEVRVRSAPGRERVVRGMQDSKSLDGISEACGGGVRAVAGEGRRATISSALELEGTVSHDGDLTHFITKNLEQKIKMSSRPSLDTDSDCSGPVVRGRGSLRRPADIPPIDPSVLVDLHKHTQEVAHSVETMLRSLNGTIQNMTALSVGYIQTYRDSVDSLGESVDMSIKGMYTLMARCEELDRSMQPIQTLTAQIRDIKRTLDALEAIC</sequence>
<gene>
    <name evidence="6" type="primary">sema3h</name>
    <name evidence="6" type="ORF">DAT39_018372</name>
</gene>
<dbReference type="PROSITE" id="PS51004">
    <property type="entry name" value="SEMA"/>
    <property type="match status" value="1"/>
</dbReference>
<feature type="compositionally biased region" description="Pro residues" evidence="4">
    <location>
        <begin position="705"/>
        <end position="725"/>
    </location>
</feature>
<dbReference type="SUPFAM" id="SSF101912">
    <property type="entry name" value="Sema domain"/>
    <property type="match status" value="1"/>
</dbReference>
<keyword evidence="1" id="KW-1015">Disulfide bond</keyword>
<dbReference type="Pfam" id="PF01403">
    <property type="entry name" value="Sema"/>
    <property type="match status" value="1"/>
</dbReference>
<dbReference type="InterPro" id="IPR016201">
    <property type="entry name" value="PSI"/>
</dbReference>
<dbReference type="PANTHER" id="PTHR11036">
    <property type="entry name" value="SEMAPHORIN"/>
    <property type="match status" value="1"/>
</dbReference>
<dbReference type="Gene3D" id="3.30.1680.10">
    <property type="entry name" value="ligand-binding face of the semaphorins, domain 2"/>
    <property type="match status" value="1"/>
</dbReference>
<comment type="caution">
    <text evidence="3">Lacks conserved residue(s) required for the propagation of feature annotation.</text>
</comment>
<feature type="domain" description="Sema" evidence="5">
    <location>
        <begin position="1"/>
        <end position="428"/>
    </location>
</feature>
<feature type="compositionally biased region" description="Polar residues" evidence="4">
    <location>
        <begin position="549"/>
        <end position="558"/>
    </location>
</feature>
<dbReference type="Pfam" id="PF10157">
    <property type="entry name" value="BORCS6"/>
    <property type="match status" value="1"/>
</dbReference>
<feature type="compositionally biased region" description="Basic and acidic residues" evidence="4">
    <location>
        <begin position="635"/>
        <end position="668"/>
    </location>
</feature>
<evidence type="ECO:0000313" key="6">
    <source>
        <dbReference type="EMBL" id="KAF5891919.1"/>
    </source>
</evidence>
<evidence type="ECO:0000256" key="4">
    <source>
        <dbReference type="SAM" id="MobiDB-lite"/>
    </source>
</evidence>
<evidence type="ECO:0000313" key="7">
    <source>
        <dbReference type="Proteomes" id="UP000727407"/>
    </source>
</evidence>
<keyword evidence="7" id="KW-1185">Reference proteome</keyword>
<dbReference type="GO" id="GO:0005886">
    <property type="term" value="C:plasma membrane"/>
    <property type="evidence" value="ECO:0007669"/>
    <property type="project" value="TreeGrafter"/>
</dbReference>
<reference evidence="6" key="1">
    <citation type="submission" date="2020-07" db="EMBL/GenBank/DDBJ databases">
        <title>Clarias magur genome sequencing, assembly and annotation.</title>
        <authorList>
            <person name="Kushwaha B."/>
            <person name="Kumar R."/>
            <person name="Das P."/>
            <person name="Joshi C.G."/>
            <person name="Kumar D."/>
            <person name="Nagpure N.S."/>
            <person name="Pandey M."/>
            <person name="Agarwal S."/>
            <person name="Srivastava S."/>
            <person name="Singh M."/>
            <person name="Sahoo L."/>
            <person name="Jayasankar P."/>
            <person name="Meher P.K."/>
            <person name="Koringa P.G."/>
            <person name="Iquebal M.A."/>
            <person name="Das S.P."/>
            <person name="Bit A."/>
            <person name="Patnaik S."/>
            <person name="Patel N."/>
            <person name="Shah T.M."/>
            <person name="Hinsu A."/>
            <person name="Jena J.K."/>
        </authorList>
    </citation>
    <scope>NUCLEOTIDE SEQUENCE</scope>
    <source>
        <strain evidence="6">CIFAMagur01</strain>
        <tissue evidence="6">Testis</tissue>
    </source>
</reference>
<dbReference type="Gene3D" id="2.130.10.10">
    <property type="entry name" value="YVTN repeat-like/Quinoprotein amine dehydrogenase"/>
    <property type="match status" value="1"/>
</dbReference>
<dbReference type="GO" id="GO:0038191">
    <property type="term" value="F:neuropilin binding"/>
    <property type="evidence" value="ECO:0007669"/>
    <property type="project" value="TreeGrafter"/>
</dbReference>
<organism evidence="6 7">
    <name type="scientific">Clarias magur</name>
    <name type="common">Asian catfish</name>
    <name type="synonym">Macropteronotus magur</name>
    <dbReference type="NCBI Taxonomy" id="1594786"/>
    <lineage>
        <taxon>Eukaryota</taxon>
        <taxon>Metazoa</taxon>
        <taxon>Chordata</taxon>
        <taxon>Craniata</taxon>
        <taxon>Vertebrata</taxon>
        <taxon>Euteleostomi</taxon>
        <taxon>Actinopterygii</taxon>
        <taxon>Neopterygii</taxon>
        <taxon>Teleostei</taxon>
        <taxon>Ostariophysi</taxon>
        <taxon>Siluriformes</taxon>
        <taxon>Clariidae</taxon>
        <taxon>Clarias</taxon>
    </lineage>
</organism>
<dbReference type="Proteomes" id="UP000727407">
    <property type="component" value="Unassembled WGS sequence"/>
</dbReference>
<protein>
    <submittedName>
        <fullName evidence="6">Semaphorin-3ab-like isoform X2</fullName>
    </submittedName>
</protein>
<dbReference type="GO" id="GO:0030215">
    <property type="term" value="F:semaphorin receptor binding"/>
    <property type="evidence" value="ECO:0007669"/>
    <property type="project" value="InterPro"/>
</dbReference>
<dbReference type="InterPro" id="IPR027231">
    <property type="entry name" value="Semaphorin"/>
</dbReference>
<evidence type="ECO:0000256" key="3">
    <source>
        <dbReference type="PROSITE-ProRule" id="PRU00352"/>
    </source>
</evidence>
<feature type="region of interest" description="Disordered" evidence="4">
    <location>
        <begin position="814"/>
        <end position="839"/>
    </location>
</feature>
<dbReference type="GO" id="GO:0071526">
    <property type="term" value="P:semaphorin-plexin signaling pathway"/>
    <property type="evidence" value="ECO:0007669"/>
    <property type="project" value="TreeGrafter"/>
</dbReference>
<evidence type="ECO:0000256" key="1">
    <source>
        <dbReference type="ARBA" id="ARBA00023157"/>
    </source>
</evidence>
<feature type="compositionally biased region" description="Polar residues" evidence="4">
    <location>
        <begin position="669"/>
        <end position="683"/>
    </location>
</feature>
<keyword evidence="2" id="KW-0325">Glycoprotein</keyword>